<evidence type="ECO:0000313" key="3">
    <source>
        <dbReference type="EMBL" id="KZN46149.1"/>
    </source>
</evidence>
<feature type="compositionally biased region" description="Basic and acidic residues" evidence="1">
    <location>
        <begin position="29"/>
        <end position="57"/>
    </location>
</feature>
<proteinExistence type="predicted"/>
<accession>A0A167B4C9</accession>
<protein>
    <recommendedName>
        <fullName evidence="5">DUF2956 domain-containing protein</fullName>
    </recommendedName>
</protein>
<dbReference type="PATRIC" id="fig|1365251.3.peg.4423"/>
<feature type="region of interest" description="Disordered" evidence="1">
    <location>
        <begin position="21"/>
        <end position="61"/>
    </location>
</feature>
<dbReference type="RefSeq" id="WP_063363610.1">
    <property type="nucleotide sequence ID" value="NZ_AUXZ01000119.1"/>
</dbReference>
<dbReference type="AlphaFoldDB" id="A0A167B4C9"/>
<keyword evidence="2" id="KW-0472">Membrane</keyword>
<evidence type="ECO:0000256" key="1">
    <source>
        <dbReference type="SAM" id="MobiDB-lite"/>
    </source>
</evidence>
<evidence type="ECO:0008006" key="5">
    <source>
        <dbReference type="Google" id="ProtNLM"/>
    </source>
</evidence>
<dbReference type="EMBL" id="AUXZ01000119">
    <property type="protein sequence ID" value="KZN46149.1"/>
    <property type="molecule type" value="Genomic_DNA"/>
</dbReference>
<name>A0A167B4C9_9GAMM</name>
<reference evidence="3 4" key="1">
    <citation type="submission" date="2013-07" db="EMBL/GenBank/DDBJ databases">
        <title>Comparative Genomic and Metabolomic Analysis of Twelve Strains of Pseudoalteromonas luteoviolacea.</title>
        <authorList>
            <person name="Vynne N.G."/>
            <person name="Mansson M."/>
            <person name="Gram L."/>
        </authorList>
    </citation>
    <scope>NUCLEOTIDE SEQUENCE [LARGE SCALE GENOMIC DNA]</scope>
    <source>
        <strain evidence="3 4">H33</strain>
    </source>
</reference>
<gene>
    <name evidence="3" type="ORF">N476_03235</name>
</gene>
<organism evidence="3 4">
    <name type="scientific">Pseudoalteromonas luteoviolacea H33</name>
    <dbReference type="NCBI Taxonomy" id="1365251"/>
    <lineage>
        <taxon>Bacteria</taxon>
        <taxon>Pseudomonadati</taxon>
        <taxon>Pseudomonadota</taxon>
        <taxon>Gammaproteobacteria</taxon>
        <taxon>Alteromonadales</taxon>
        <taxon>Pseudoalteromonadaceae</taxon>
        <taxon>Pseudoalteromonas</taxon>
    </lineage>
</organism>
<keyword evidence="2" id="KW-1133">Transmembrane helix</keyword>
<sequence length="91" mass="10241">MCSAPRARAAKGKVVDYQGSMNQSLSPKKRSEFAKKANAAYEKRHPNEELKVTSKEQKKSRKTKSIVHKIEVILVIVVFVAIAIRVLFLSE</sequence>
<dbReference type="Proteomes" id="UP000076503">
    <property type="component" value="Unassembled WGS sequence"/>
</dbReference>
<evidence type="ECO:0000256" key="2">
    <source>
        <dbReference type="SAM" id="Phobius"/>
    </source>
</evidence>
<comment type="caution">
    <text evidence="3">The sequence shown here is derived from an EMBL/GenBank/DDBJ whole genome shotgun (WGS) entry which is preliminary data.</text>
</comment>
<evidence type="ECO:0000313" key="4">
    <source>
        <dbReference type="Proteomes" id="UP000076503"/>
    </source>
</evidence>
<feature type="transmembrane region" description="Helical" evidence="2">
    <location>
        <begin position="66"/>
        <end position="88"/>
    </location>
</feature>
<dbReference type="OrthoDB" id="6305369at2"/>
<keyword evidence="2" id="KW-0812">Transmembrane</keyword>